<feature type="domain" description="TMEM62 C-terminal" evidence="7">
    <location>
        <begin position="503"/>
        <end position="599"/>
    </location>
</feature>
<feature type="domain" description="Calcineurin-like phosphoesterase" evidence="4">
    <location>
        <begin position="57"/>
        <end position="271"/>
    </location>
</feature>
<protein>
    <submittedName>
        <fullName evidence="8">Calcineurin-like phosphoesterase</fullName>
    </submittedName>
</protein>
<dbReference type="GO" id="GO:0016787">
    <property type="term" value="F:hydrolase activity"/>
    <property type="evidence" value="ECO:0007669"/>
    <property type="project" value="InterPro"/>
</dbReference>
<dbReference type="InterPro" id="IPR036249">
    <property type="entry name" value="Thioredoxin-like_sf"/>
</dbReference>
<sequence>MDVAKWWFLHLLVMVFVAILVLPFSRSSPESEAEGRTRRLRGNVIEVEGEPKSVVWVVQLSDLHLSVHHPERAYDLRRYVGPALAMINPSLVLITGDLTDGKSKDLLTMKQDEIEWIEYQNVLDNVIQRSGLNKEIFYDLRGNHDCFGVPKAGGAYDYYQKYSINAKLRRDGNVQSITLQNGGWKHLFVGFDSAMETGLRGPTNLFGHPTNQLLANIDLELSQCDVESAITKIAFGHFPLSFSALTDDGKGLKDVFLKHSLSAYLCGHLHAKFGKNIKRHHQSNHPTKYYQFNIHQGFPTNMDEQSCSSKANSSKEFWEWEMGDWRWSRAMRILAIDSGHVSYVDLDFRLGSKETIILPTFPLDSRFMQRISSVRDFKCQPKRGSSYELIRTLIFSRTEIVLVSAKVYDTRPETPIVVLDSSMRKIEGNGSRGDLYVAPWNWRAFEDPSPSRYRLQIEAIDIFGKTSYSELRPFSINGLTAQVSWTWREFFVMGCQWASIYWPAFWSAILFLSSLLLVPQVLLLCWKKNYSYEYVRPNFAGRSLREHLVDGAFLALMELPRMTVVWFGILMYLLYLLFFPWFFGHVFTERGIVAYMTYQVIGAMAAERTTYRKYHLLLSGKKEDDSLEHNYGQTKNAISCDSNCIWRRRWIRKFLFLITVVILWKHWKIVFYTRHNRHLRGRAKMLSGEPSGRQMIPQSAALRCFLVLLLASATLGLGERLGAKECEDLGFTGLALCSDCNTLGEYVKDKGASSSSQLELVSDCRKCCLEDSDDSLSKVTFSGAILEVCMRKLMFYPEVAAFIEEEEKDEFSYVKFKYAYASPPKLIMLDSEGNQKETIRIDNWKHEHIQQFLKEKMKPGVSVS</sequence>
<name>A0A9E7KG46_9LILI</name>
<dbReference type="Gene3D" id="3.60.21.10">
    <property type="match status" value="1"/>
</dbReference>
<dbReference type="SUPFAM" id="SSF56300">
    <property type="entry name" value="Metallo-dependent phosphatases"/>
    <property type="match status" value="1"/>
</dbReference>
<dbReference type="Pfam" id="PF08806">
    <property type="entry name" value="Sep15_SelM"/>
    <property type="match status" value="1"/>
</dbReference>
<dbReference type="InterPro" id="IPR056229">
    <property type="entry name" value="Ig_TMM62"/>
</dbReference>
<dbReference type="EMBL" id="CP097509">
    <property type="protein sequence ID" value="URE16927.1"/>
    <property type="molecule type" value="Genomic_DNA"/>
</dbReference>
<gene>
    <name evidence="8" type="ORF">MUK42_12121</name>
</gene>
<accession>A0A9E7KG46</accession>
<dbReference type="InterPro" id="IPR014912">
    <property type="entry name" value="Sep15_SelM_dom"/>
</dbReference>
<evidence type="ECO:0000259" key="6">
    <source>
        <dbReference type="Pfam" id="PF24384"/>
    </source>
</evidence>
<dbReference type="InterPro" id="IPR029052">
    <property type="entry name" value="Metallo-depent_PP-like"/>
</dbReference>
<keyword evidence="2" id="KW-0812">Transmembrane</keyword>
<evidence type="ECO:0000313" key="9">
    <source>
        <dbReference type="Proteomes" id="UP001055439"/>
    </source>
</evidence>
<dbReference type="Pfam" id="PF00149">
    <property type="entry name" value="Metallophos"/>
    <property type="match status" value="1"/>
</dbReference>
<dbReference type="Pfam" id="PF24384">
    <property type="entry name" value="Ig_TMM62"/>
    <property type="match status" value="1"/>
</dbReference>
<keyword evidence="2" id="KW-0472">Membrane</keyword>
<evidence type="ECO:0000259" key="7">
    <source>
        <dbReference type="Pfam" id="PF24394"/>
    </source>
</evidence>
<feature type="chain" id="PRO_5038957708" evidence="3">
    <location>
        <begin position="28"/>
        <end position="864"/>
    </location>
</feature>
<feature type="transmembrane region" description="Helical" evidence="2">
    <location>
        <begin position="564"/>
        <end position="586"/>
    </location>
</feature>
<feature type="domain" description="TMEM62 Ig-like" evidence="6">
    <location>
        <begin position="352"/>
        <end position="479"/>
    </location>
</feature>
<evidence type="ECO:0000259" key="5">
    <source>
        <dbReference type="Pfam" id="PF08806"/>
    </source>
</evidence>
<keyword evidence="3" id="KW-0732">Signal</keyword>
<feature type="domain" description="TMEM62 C-terminal" evidence="7">
    <location>
        <begin position="600"/>
        <end position="670"/>
    </location>
</feature>
<dbReference type="InterPro" id="IPR004843">
    <property type="entry name" value="Calcineurin-like_PHP"/>
</dbReference>
<reference evidence="8" key="1">
    <citation type="submission" date="2022-05" db="EMBL/GenBank/DDBJ databases">
        <title>The Musa troglodytarum L. genome provides insights into the mechanism of non-climacteric behaviour and enrichment of carotenoids.</title>
        <authorList>
            <person name="Wang J."/>
        </authorList>
    </citation>
    <scope>NUCLEOTIDE SEQUENCE</scope>
    <source>
        <tissue evidence="8">Leaf</tissue>
    </source>
</reference>
<evidence type="ECO:0000313" key="8">
    <source>
        <dbReference type="EMBL" id="URE16927.1"/>
    </source>
</evidence>
<dbReference type="PANTHER" id="PTHR14795">
    <property type="entry name" value="HELICASE RELATED"/>
    <property type="match status" value="1"/>
</dbReference>
<dbReference type="SUPFAM" id="SSF52833">
    <property type="entry name" value="Thioredoxin-like"/>
    <property type="match status" value="1"/>
</dbReference>
<proteinExistence type="inferred from homology"/>
<evidence type="ECO:0000256" key="3">
    <source>
        <dbReference type="SAM" id="SignalP"/>
    </source>
</evidence>
<dbReference type="Gene3D" id="3.40.30.50">
    <property type="entry name" value="Sep15/SelM thioredoxin-like domain, active-site redox motif"/>
    <property type="match status" value="1"/>
</dbReference>
<evidence type="ECO:0000256" key="2">
    <source>
        <dbReference type="SAM" id="Phobius"/>
    </source>
</evidence>
<dbReference type="InterPro" id="IPR056230">
    <property type="entry name" value="TMEM62_C"/>
</dbReference>
<dbReference type="Pfam" id="PF24394">
    <property type="entry name" value="TMEM62_C"/>
    <property type="match status" value="2"/>
</dbReference>
<feature type="domain" description="Selenoprotein F/M" evidence="5">
    <location>
        <begin position="783"/>
        <end position="857"/>
    </location>
</feature>
<evidence type="ECO:0000256" key="1">
    <source>
        <dbReference type="ARBA" id="ARBA00005742"/>
    </source>
</evidence>
<dbReference type="OrthoDB" id="27234at2759"/>
<feature type="signal peptide" evidence="3">
    <location>
        <begin position="1"/>
        <end position="27"/>
    </location>
</feature>
<feature type="transmembrane region" description="Helical" evidence="2">
    <location>
        <begin position="500"/>
        <end position="526"/>
    </location>
</feature>
<dbReference type="InterPro" id="IPR038219">
    <property type="entry name" value="Sep15/SelM_sf"/>
</dbReference>
<dbReference type="Proteomes" id="UP001055439">
    <property type="component" value="Chromosome 7"/>
</dbReference>
<organism evidence="8 9">
    <name type="scientific">Musa troglodytarum</name>
    <name type="common">fe'i banana</name>
    <dbReference type="NCBI Taxonomy" id="320322"/>
    <lineage>
        <taxon>Eukaryota</taxon>
        <taxon>Viridiplantae</taxon>
        <taxon>Streptophyta</taxon>
        <taxon>Embryophyta</taxon>
        <taxon>Tracheophyta</taxon>
        <taxon>Spermatophyta</taxon>
        <taxon>Magnoliopsida</taxon>
        <taxon>Liliopsida</taxon>
        <taxon>Zingiberales</taxon>
        <taxon>Musaceae</taxon>
        <taxon>Musa</taxon>
    </lineage>
</organism>
<dbReference type="PANTHER" id="PTHR14795:SF0">
    <property type="entry name" value="TRANSMEMBRANE PROTEIN 62"/>
    <property type="match status" value="1"/>
</dbReference>
<evidence type="ECO:0000259" key="4">
    <source>
        <dbReference type="Pfam" id="PF00149"/>
    </source>
</evidence>
<comment type="similarity">
    <text evidence="1">Belongs to the selenoprotein M/F family.</text>
</comment>
<keyword evidence="9" id="KW-1185">Reference proteome</keyword>
<keyword evidence="2" id="KW-1133">Transmembrane helix</keyword>
<dbReference type="AlphaFoldDB" id="A0A9E7KG46"/>